<dbReference type="AlphaFoldDB" id="A0A0K1JE75"/>
<sequence length="351" mass="37937">MQGRRHGVRLLLTLLVLAMLQVVGPAASYACACGAMIPSDESARSAGELGLVQWDGKTETLDLSMVVQGETKDAAWIMPAPKGTRVTLGSDGLFDRLTDLTKPRVEKRYNYWPSFGGDDDRSGDGAPRAGGAPGGVTVEGHSTVGPFDVTTLSGTDGSAVTTWLTAHGYPARPDLVPAMQAYLDQGWRLYAVKLTSRGSTLRGTLSPLRLSFAATKPVYPIRLSHHARYRQSVVVYVAAPHRMELDPVTAPRSTTTDVPFARWVDGAAVGGRGGERVFLTKLRQSVDPQDIQADYTFRSTAADTQQQDVRYVDVDRSWVTWSVGVLVLLAALIGWLVWGVRRSSRPVGNVG</sequence>
<name>A0A0K1JE75_9MICO</name>
<keyword evidence="5" id="KW-1185">Reference proteome</keyword>
<dbReference type="RefSeq" id="WP_052589599.1">
    <property type="nucleotide sequence ID" value="NZ_CP011112.1"/>
</dbReference>
<dbReference type="KEGG" id="lmoi:VV02_02660"/>
<dbReference type="PATRIC" id="fig|571913.6.peg.546"/>
<proteinExistence type="predicted"/>
<evidence type="ECO:0000256" key="2">
    <source>
        <dbReference type="SAM" id="Phobius"/>
    </source>
</evidence>
<keyword evidence="2" id="KW-0812">Transmembrane</keyword>
<dbReference type="OrthoDB" id="275368at2"/>
<evidence type="ECO:0000313" key="4">
    <source>
        <dbReference type="EMBL" id="AKU15017.1"/>
    </source>
</evidence>
<gene>
    <name evidence="4" type="ORF">VV02_02660</name>
</gene>
<evidence type="ECO:0008006" key="6">
    <source>
        <dbReference type="Google" id="ProtNLM"/>
    </source>
</evidence>
<keyword evidence="3" id="KW-0732">Signal</keyword>
<evidence type="ECO:0000256" key="1">
    <source>
        <dbReference type="SAM" id="MobiDB-lite"/>
    </source>
</evidence>
<reference evidence="4 5" key="1">
    <citation type="submission" date="2015-03" db="EMBL/GenBank/DDBJ databases">
        <title>Luteipulveratus halotolerans sp. nov., a novel actinobacterium (Dermacoccaceae) from Sarawak, Malaysia.</title>
        <authorList>
            <person name="Juboi H."/>
            <person name="Basik A."/>
            <person name="Shamsul S.S."/>
            <person name="Arnold P."/>
            <person name="Schmitt E.K."/>
            <person name="Sanglier J.-J."/>
            <person name="Yeo T."/>
        </authorList>
    </citation>
    <scope>NUCLEOTIDE SEQUENCE [LARGE SCALE GENOMIC DNA]</scope>
    <source>
        <strain evidence="4 5">MN07-A0370</strain>
    </source>
</reference>
<feature type="transmembrane region" description="Helical" evidence="2">
    <location>
        <begin position="318"/>
        <end position="338"/>
    </location>
</feature>
<dbReference type="Pfam" id="PF10092">
    <property type="entry name" value="DUF2330"/>
    <property type="match status" value="1"/>
</dbReference>
<dbReference type="EMBL" id="CP011112">
    <property type="protein sequence ID" value="AKU15017.1"/>
    <property type="molecule type" value="Genomic_DNA"/>
</dbReference>
<evidence type="ECO:0000256" key="3">
    <source>
        <dbReference type="SAM" id="SignalP"/>
    </source>
</evidence>
<accession>A0A0K1JE75</accession>
<feature type="region of interest" description="Disordered" evidence="1">
    <location>
        <begin position="116"/>
        <end position="143"/>
    </location>
</feature>
<feature type="chain" id="PRO_5005461301" description="DUF2330 domain-containing protein" evidence="3">
    <location>
        <begin position="33"/>
        <end position="351"/>
    </location>
</feature>
<protein>
    <recommendedName>
        <fullName evidence="6">DUF2330 domain-containing protein</fullName>
    </recommendedName>
</protein>
<dbReference type="Proteomes" id="UP000066480">
    <property type="component" value="Chromosome"/>
</dbReference>
<dbReference type="InterPro" id="IPR019283">
    <property type="entry name" value="DUF2330"/>
</dbReference>
<dbReference type="PROSITE" id="PS51257">
    <property type="entry name" value="PROKAR_LIPOPROTEIN"/>
    <property type="match status" value="1"/>
</dbReference>
<feature type="signal peptide" evidence="3">
    <location>
        <begin position="1"/>
        <end position="32"/>
    </location>
</feature>
<keyword evidence="2" id="KW-0472">Membrane</keyword>
<keyword evidence="2" id="KW-1133">Transmembrane helix</keyword>
<organism evidence="4 5">
    <name type="scientific">Luteipulveratus mongoliensis</name>
    <dbReference type="NCBI Taxonomy" id="571913"/>
    <lineage>
        <taxon>Bacteria</taxon>
        <taxon>Bacillati</taxon>
        <taxon>Actinomycetota</taxon>
        <taxon>Actinomycetes</taxon>
        <taxon>Micrococcales</taxon>
        <taxon>Dermacoccaceae</taxon>
        <taxon>Luteipulveratus</taxon>
    </lineage>
</organism>
<evidence type="ECO:0000313" key="5">
    <source>
        <dbReference type="Proteomes" id="UP000066480"/>
    </source>
</evidence>